<feature type="domain" description="MmgE/PrpD N-terminal" evidence="2">
    <location>
        <begin position="7"/>
        <end position="235"/>
    </location>
</feature>
<dbReference type="Pfam" id="PF03972">
    <property type="entry name" value="MmgE_PrpD_N"/>
    <property type="match status" value="1"/>
</dbReference>
<dbReference type="PANTHER" id="PTHR16943">
    <property type="entry name" value="2-METHYLCITRATE DEHYDRATASE-RELATED"/>
    <property type="match status" value="1"/>
</dbReference>
<protein>
    <submittedName>
        <fullName evidence="4">MmgE/PrpD family protein</fullName>
    </submittedName>
</protein>
<dbReference type="GO" id="GO:0016829">
    <property type="term" value="F:lyase activity"/>
    <property type="evidence" value="ECO:0007669"/>
    <property type="project" value="InterPro"/>
</dbReference>
<reference evidence="4" key="1">
    <citation type="submission" date="2016-01" db="EMBL/GenBank/DDBJ databases">
        <authorList>
            <person name="Regsiter A."/>
            <person name="william w."/>
        </authorList>
    </citation>
    <scope>NUCLEOTIDE SEQUENCE</scope>
    <source>
        <strain evidence="4">NCPPB 1641</strain>
    </source>
</reference>
<evidence type="ECO:0000313" key="5">
    <source>
        <dbReference type="Proteomes" id="UP000192140"/>
    </source>
</evidence>
<evidence type="ECO:0000259" key="2">
    <source>
        <dbReference type="Pfam" id="PF03972"/>
    </source>
</evidence>
<dbReference type="EMBL" id="FCNP01000049">
    <property type="protein sequence ID" value="CVI63119.1"/>
    <property type="molecule type" value="Genomic_DNA"/>
</dbReference>
<dbReference type="InterPro" id="IPR045336">
    <property type="entry name" value="MmgE_PrpD_N"/>
</dbReference>
<dbReference type="InterPro" id="IPR042188">
    <property type="entry name" value="MmgE/PrpD_sf_2"/>
</dbReference>
<evidence type="ECO:0000313" key="4">
    <source>
        <dbReference type="EMBL" id="CVI63119.1"/>
    </source>
</evidence>
<dbReference type="Proteomes" id="UP000192140">
    <property type="component" value="Unassembled WGS sequence"/>
</dbReference>
<accession>A0A1S7U8C3</accession>
<dbReference type="InterPro" id="IPR005656">
    <property type="entry name" value="MmgE_PrpD"/>
</dbReference>
<name>A0A1S7U8C3_9HYPH</name>
<comment type="similarity">
    <text evidence="1">Belongs to the PrpD family.</text>
</comment>
<dbReference type="Pfam" id="PF19305">
    <property type="entry name" value="MmgE_PrpD_C"/>
    <property type="match status" value="1"/>
</dbReference>
<dbReference type="InterPro" id="IPR042183">
    <property type="entry name" value="MmgE/PrpD_sf_1"/>
</dbReference>
<dbReference type="InterPro" id="IPR045337">
    <property type="entry name" value="MmgE_PrpD_C"/>
</dbReference>
<keyword evidence="5" id="KW-1185">Reference proteome</keyword>
<organism evidence="4 5">
    <name type="scientific">Agrobacterium deltaense NCPPB 1641</name>
    <dbReference type="NCBI Taxonomy" id="1183425"/>
    <lineage>
        <taxon>Bacteria</taxon>
        <taxon>Pseudomonadati</taxon>
        <taxon>Pseudomonadota</taxon>
        <taxon>Alphaproteobacteria</taxon>
        <taxon>Hyphomicrobiales</taxon>
        <taxon>Rhizobiaceae</taxon>
        <taxon>Rhizobium/Agrobacterium group</taxon>
        <taxon>Agrobacterium</taxon>
    </lineage>
</organism>
<gene>
    <name evidence="4" type="ORF">AGR7A_pAt20102</name>
</gene>
<sequence>MYLTQLLAECIADRVFHAAPMEVRSKALCCLLDALISALAGKHVTGSTSARSVAARVFGPGNAPLWFSGHRLTTIGAAFTNSASVCALDFDDGHRAARGHPGAAVIPAVLATYADSAIDPDEFVAAIVAGYETAIRIAAAQNPENIKSRQSGLWAGYGAVAAAGSIHRTRRDHLAHALAINGVWAPNQAANGSSGYSKLTGNHAKEGIPWSVVTGLTALELAEEGFTGPEDILDHPPYFNGDRIRNGLGRTWEILGTYFKPYSCCRYIHPAIDATLDLMQSRRLLPKEVLSIEVHTFQWAQRLQNKVMPKSIVEAQYSLPFCLAAAIRYGASALAPIDEQLLDDRDICFLAGAVTLTVDHQIDQKFPAETLARVTLTTPSGDITSTTAMPRGDAGRPMLWDDLKQKFHQVCNGKMSTAREDVFDRAIDQLKSGDPLPFLREISADL</sequence>
<dbReference type="Gene3D" id="1.10.4100.10">
    <property type="entry name" value="2-methylcitrate dehydratase PrpD"/>
    <property type="match status" value="1"/>
</dbReference>
<proteinExistence type="inferred from homology"/>
<dbReference type="RefSeq" id="WP_080855077.1">
    <property type="nucleotide sequence ID" value="NZ_LT009777.1"/>
</dbReference>
<dbReference type="PANTHER" id="PTHR16943:SF8">
    <property type="entry name" value="2-METHYLCITRATE DEHYDRATASE"/>
    <property type="match status" value="1"/>
</dbReference>
<evidence type="ECO:0000259" key="3">
    <source>
        <dbReference type="Pfam" id="PF19305"/>
    </source>
</evidence>
<comment type="caution">
    <text evidence="4">The sequence shown here is derived from an EMBL/GenBank/DDBJ whole genome shotgun (WGS) entry which is preliminary data.</text>
</comment>
<dbReference type="InterPro" id="IPR036148">
    <property type="entry name" value="MmgE/PrpD_sf"/>
</dbReference>
<dbReference type="Gene3D" id="3.30.1330.120">
    <property type="entry name" value="2-methylcitrate dehydratase PrpD"/>
    <property type="match status" value="1"/>
</dbReference>
<dbReference type="AlphaFoldDB" id="A0A1S7U8C3"/>
<feature type="domain" description="MmgE/PrpD C-terminal" evidence="3">
    <location>
        <begin position="262"/>
        <end position="428"/>
    </location>
</feature>
<dbReference type="SUPFAM" id="SSF103378">
    <property type="entry name" value="2-methylcitrate dehydratase PrpD"/>
    <property type="match status" value="1"/>
</dbReference>
<evidence type="ECO:0000256" key="1">
    <source>
        <dbReference type="ARBA" id="ARBA00006174"/>
    </source>
</evidence>